<evidence type="ECO:0000313" key="2">
    <source>
        <dbReference type="Proteomes" id="UP000660708"/>
    </source>
</evidence>
<dbReference type="EMBL" id="AQHF01000022">
    <property type="protein sequence ID" value="MBE0346632.1"/>
    <property type="molecule type" value="Genomic_DNA"/>
</dbReference>
<accession>A0A8I0MWF9</accession>
<name>A0A8I0MWF9_9GAMM</name>
<gene>
    <name evidence="1" type="ORF">PPEP_a3904</name>
</gene>
<dbReference type="AlphaFoldDB" id="A0A8I0MWF9"/>
<dbReference type="RefSeq" id="WP_147391121.1">
    <property type="nucleotide sequence ID" value="NZ_AQHF01000022.1"/>
</dbReference>
<evidence type="ECO:0000313" key="1">
    <source>
        <dbReference type="EMBL" id="MBE0346632.1"/>
    </source>
</evidence>
<proteinExistence type="predicted"/>
<protein>
    <submittedName>
        <fullName evidence="1">Uncharacterized protein</fullName>
    </submittedName>
</protein>
<keyword evidence="2" id="KW-1185">Reference proteome</keyword>
<reference evidence="1 2" key="1">
    <citation type="submission" date="2015-06" db="EMBL/GenBank/DDBJ databases">
        <title>Genome sequence of Pseudoalteromonas peptidolytica.</title>
        <authorList>
            <person name="Xie B.-B."/>
            <person name="Rong J.-C."/>
            <person name="Qin Q.-L."/>
            <person name="Zhang Y.-Z."/>
        </authorList>
    </citation>
    <scope>NUCLEOTIDE SEQUENCE [LARGE SCALE GENOMIC DNA]</scope>
    <source>
        <strain evidence="1 2">F12-50-A1</strain>
    </source>
</reference>
<comment type="caution">
    <text evidence="1">The sequence shown here is derived from an EMBL/GenBank/DDBJ whole genome shotgun (WGS) entry which is preliminary data.</text>
</comment>
<dbReference type="Proteomes" id="UP000660708">
    <property type="component" value="Unassembled WGS sequence"/>
</dbReference>
<sequence>MPFEMEQFKTEGFELFISSWKERLASTGIHQELPSQKHEFWRTLRLRSTVDLSKHSALLQGVSLARYDTYLVLTALLYTNSLFESKDLIIGHNLPGHFFNDANPAQQCFSRELLDSLNLNQPLCLIDEYFENFEINTICYEQLRKAVPTWHDAFHELEAVTNFTSAPRSASQLPSSLLYFIPQLFSEKQIIEQCNHLSALY</sequence>
<organism evidence="1 2">
    <name type="scientific">Pseudoalteromonas peptidolytica F12-50-A1</name>
    <dbReference type="NCBI Taxonomy" id="1315280"/>
    <lineage>
        <taxon>Bacteria</taxon>
        <taxon>Pseudomonadati</taxon>
        <taxon>Pseudomonadota</taxon>
        <taxon>Gammaproteobacteria</taxon>
        <taxon>Alteromonadales</taxon>
        <taxon>Pseudoalteromonadaceae</taxon>
        <taxon>Pseudoalteromonas</taxon>
    </lineage>
</organism>